<sequence length="387" mass="42404">MKKLLELRSTKAELHKQMKAIVTTAETEKRSLTSNESTKFEGLQKQITDLNQKIECEEVLADNERSLITGETPESKTDKPSNSELRAFVQTGDQRSLSAGANADGGYTVIPAIDKDITKVLKESSVFRQNATVKSISTEKYEKLVSVGGTSAEWADEGDSRGETDTGKLEKVQIPVHSLYAFPKTTQELLDWSDFDVSGWLSSEVADETGLKEEAAFWTGDGSKKPKGLLTYTRDAANDATRSFGEVQEIESASTGTIVGDDLITLSHTLRTAYRMAAKFYMNDTMLEKVRKLKDTDGNYLFRAGIAEGAPSTLLGKPIVIAEDIPDDLIGYGDLARAYYVVDHTSGTRMIRDNITLPGWVKMLTTRYVGGGLVDSNAIKFLAPKAA</sequence>
<accession>A0AAV3UWT3</accession>
<name>A0AAV3UWT3_9ALTE</name>
<dbReference type="SUPFAM" id="SSF56563">
    <property type="entry name" value="Major capsid protein gp5"/>
    <property type="match status" value="1"/>
</dbReference>
<dbReference type="NCBIfam" id="TIGR01554">
    <property type="entry name" value="major_cap_HK97"/>
    <property type="match status" value="1"/>
</dbReference>
<dbReference type="EMBL" id="BAEM01000022">
    <property type="protein sequence ID" value="GAC09517.1"/>
    <property type="molecule type" value="Genomic_DNA"/>
</dbReference>
<evidence type="ECO:0000259" key="2">
    <source>
        <dbReference type="Pfam" id="PF05065"/>
    </source>
</evidence>
<feature type="domain" description="Phage capsid-like C-terminal" evidence="2">
    <location>
        <begin position="105"/>
        <end position="382"/>
    </location>
</feature>
<organism evidence="3 4">
    <name type="scientific">Paraglaciecola chathamensis S18K6</name>
    <dbReference type="NCBI Taxonomy" id="1127672"/>
    <lineage>
        <taxon>Bacteria</taxon>
        <taxon>Pseudomonadati</taxon>
        <taxon>Pseudomonadota</taxon>
        <taxon>Gammaproteobacteria</taxon>
        <taxon>Alteromonadales</taxon>
        <taxon>Alteromonadaceae</taxon>
        <taxon>Paraglaciecola</taxon>
    </lineage>
</organism>
<dbReference type="Pfam" id="PF05065">
    <property type="entry name" value="Phage_capsid"/>
    <property type="match status" value="1"/>
</dbReference>
<dbReference type="InterPro" id="IPR024455">
    <property type="entry name" value="Phage_capsid"/>
</dbReference>
<dbReference type="Gene3D" id="3.30.2320.10">
    <property type="entry name" value="hypothetical protein PF0899 domain"/>
    <property type="match status" value="1"/>
</dbReference>
<dbReference type="RefSeq" id="WP_007986660.1">
    <property type="nucleotide sequence ID" value="NZ_BAEM01000022.1"/>
</dbReference>
<dbReference type="AlphaFoldDB" id="A0AAV3UWT3"/>
<reference evidence="3 4" key="1">
    <citation type="journal article" date="2017" name="Antonie Van Leeuwenhoek">
        <title>Rhizobium rhizosphaerae sp. nov., a novel species isolated from rice rhizosphere.</title>
        <authorList>
            <person name="Zhao J.J."/>
            <person name="Zhang J."/>
            <person name="Zhang R.J."/>
            <person name="Zhang C.W."/>
            <person name="Yin H.Q."/>
            <person name="Zhang X.X."/>
        </authorList>
    </citation>
    <scope>NUCLEOTIDE SEQUENCE [LARGE SCALE GENOMIC DNA]</scope>
    <source>
        <strain evidence="3 4">S18K6</strain>
    </source>
</reference>
<protein>
    <recommendedName>
        <fullName evidence="2">Phage capsid-like C-terminal domain-containing protein</fullName>
    </recommendedName>
</protein>
<comment type="subcellular location">
    <subcellularLocation>
        <location evidence="1">Virion</location>
    </subcellularLocation>
</comment>
<evidence type="ECO:0000313" key="4">
    <source>
        <dbReference type="Proteomes" id="UP000006320"/>
    </source>
</evidence>
<evidence type="ECO:0000256" key="1">
    <source>
        <dbReference type="ARBA" id="ARBA00004328"/>
    </source>
</evidence>
<proteinExistence type="predicted"/>
<gene>
    <name evidence="3" type="ORF">GCHA_1563</name>
</gene>
<evidence type="ECO:0000313" key="3">
    <source>
        <dbReference type="EMBL" id="GAC09517.1"/>
    </source>
</evidence>
<dbReference type="Proteomes" id="UP000006320">
    <property type="component" value="Unassembled WGS sequence"/>
</dbReference>
<comment type="caution">
    <text evidence="3">The sequence shown here is derived from an EMBL/GenBank/DDBJ whole genome shotgun (WGS) entry which is preliminary data.</text>
</comment>
<dbReference type="Gene3D" id="3.30.2400.10">
    <property type="entry name" value="Major capsid protein gp5"/>
    <property type="match status" value="1"/>
</dbReference>
<dbReference type="InterPro" id="IPR054612">
    <property type="entry name" value="Phage_capsid-like_C"/>
</dbReference>